<sequence length="122" mass="13564">MINLLHAAVLGVCFHIMAAYLMVTCSSNKELPISPLKFDPDDPSTFPPEEMPAKSAEKKKEKSKEKIKKAKMSKSKESQIRSAYRAPVGALRKANDLETVNDMVSNWGAVQEQPLSKEEKSN</sequence>
<dbReference type="AlphaFoldDB" id="A0A2G9V4Q9"/>
<evidence type="ECO:0000256" key="2">
    <source>
        <dbReference type="SAM" id="SignalP"/>
    </source>
</evidence>
<proteinExistence type="predicted"/>
<feature type="chain" id="PRO_5013661583" evidence="2">
    <location>
        <begin position="20"/>
        <end position="122"/>
    </location>
</feature>
<dbReference type="EMBL" id="KZ344995">
    <property type="protein sequence ID" value="PIO77487.1"/>
    <property type="molecule type" value="Genomic_DNA"/>
</dbReference>
<dbReference type="Proteomes" id="UP000230423">
    <property type="component" value="Unassembled WGS sequence"/>
</dbReference>
<name>A0A2G9V4Q9_TELCI</name>
<evidence type="ECO:0000313" key="4">
    <source>
        <dbReference type="Proteomes" id="UP000230423"/>
    </source>
</evidence>
<keyword evidence="2" id="KW-0732">Signal</keyword>
<reference evidence="3 4" key="1">
    <citation type="submission" date="2015-09" db="EMBL/GenBank/DDBJ databases">
        <title>Draft genome of the parasitic nematode Teladorsagia circumcincta isolate WARC Sus (inbred).</title>
        <authorList>
            <person name="Mitreva M."/>
        </authorList>
    </citation>
    <scope>NUCLEOTIDE SEQUENCE [LARGE SCALE GENOMIC DNA]</scope>
    <source>
        <strain evidence="3 4">S</strain>
    </source>
</reference>
<evidence type="ECO:0000256" key="1">
    <source>
        <dbReference type="SAM" id="MobiDB-lite"/>
    </source>
</evidence>
<keyword evidence="4" id="KW-1185">Reference proteome</keyword>
<protein>
    <submittedName>
        <fullName evidence="3">Uncharacterized protein</fullName>
    </submittedName>
</protein>
<feature type="signal peptide" evidence="2">
    <location>
        <begin position="1"/>
        <end position="19"/>
    </location>
</feature>
<organism evidence="3 4">
    <name type="scientific">Teladorsagia circumcincta</name>
    <name type="common">Brown stomach worm</name>
    <name type="synonym">Ostertagia circumcincta</name>
    <dbReference type="NCBI Taxonomy" id="45464"/>
    <lineage>
        <taxon>Eukaryota</taxon>
        <taxon>Metazoa</taxon>
        <taxon>Ecdysozoa</taxon>
        <taxon>Nematoda</taxon>
        <taxon>Chromadorea</taxon>
        <taxon>Rhabditida</taxon>
        <taxon>Rhabditina</taxon>
        <taxon>Rhabditomorpha</taxon>
        <taxon>Strongyloidea</taxon>
        <taxon>Trichostrongylidae</taxon>
        <taxon>Teladorsagia</taxon>
    </lineage>
</organism>
<evidence type="ECO:0000313" key="3">
    <source>
        <dbReference type="EMBL" id="PIO77487.1"/>
    </source>
</evidence>
<accession>A0A2G9V4Q9</accession>
<feature type="compositionally biased region" description="Basic and acidic residues" evidence="1">
    <location>
        <begin position="51"/>
        <end position="64"/>
    </location>
</feature>
<gene>
    <name evidence="3" type="ORF">TELCIR_00366</name>
</gene>
<dbReference type="OrthoDB" id="5874797at2759"/>
<feature type="region of interest" description="Disordered" evidence="1">
    <location>
        <begin position="32"/>
        <end position="81"/>
    </location>
</feature>